<evidence type="ECO:0000313" key="2">
    <source>
        <dbReference type="EMBL" id="GAA0297929.1"/>
    </source>
</evidence>
<evidence type="ECO:0000259" key="1">
    <source>
        <dbReference type="Pfam" id="PF04471"/>
    </source>
</evidence>
<reference evidence="2 3" key="1">
    <citation type="journal article" date="2019" name="Int. J. Syst. Evol. Microbiol.">
        <title>The Global Catalogue of Microorganisms (GCM) 10K type strain sequencing project: providing services to taxonomists for standard genome sequencing and annotation.</title>
        <authorList>
            <consortium name="The Broad Institute Genomics Platform"/>
            <consortium name="The Broad Institute Genome Sequencing Center for Infectious Disease"/>
            <person name="Wu L."/>
            <person name="Ma J."/>
        </authorList>
    </citation>
    <scope>NUCLEOTIDE SEQUENCE [LARGE SCALE GENOMIC DNA]</scope>
    <source>
        <strain evidence="2 3">JCM 16330</strain>
    </source>
</reference>
<dbReference type="PANTHER" id="PTHR30015">
    <property type="entry name" value="MRR RESTRICTION SYSTEM PROTEIN"/>
    <property type="match status" value="1"/>
</dbReference>
<protein>
    <recommendedName>
        <fullName evidence="1">Restriction endonuclease type IV Mrr domain-containing protein</fullName>
    </recommendedName>
</protein>
<dbReference type="InterPro" id="IPR052906">
    <property type="entry name" value="Type_IV_Methyl-Rstrct_Enzyme"/>
</dbReference>
<sequence length="336" mass="38243">MDSSVFKQRIKSLSPSEFEEFIAEIWGAKGWSTTVTSRSDDRGTDIIATRDSGEKELIQVKRYREGNSVGSKEVRNYATLYQQKEDVDSVVIVTSNSFTDPGRELAHDLDVRAIEEIRLYELVDEVDLFEYLSNNSESEISQQEGQTSLPEGYSDALREAATVLTELSDAMNIIKELGEVDDIEYIFAKNDFSSDDFDSILLFHDHWVGVADDAFQIAERLRDLPEESFPSDLRSLIELQIGLLESLGEEISLAIRYKEKLLNTRLEGSPIEIGEHKQLLDMDEVISCNILPPAETADLETLKKKQDQRMDQVTMLIQKTGLLSKKRKEIVDQYNR</sequence>
<dbReference type="AlphaFoldDB" id="A0AAV3S6J3"/>
<gene>
    <name evidence="2" type="ORF">GCM10009066_10240</name>
</gene>
<accession>A0AAV3S6J3</accession>
<dbReference type="Gene3D" id="3.40.1350.10">
    <property type="match status" value="1"/>
</dbReference>
<dbReference type="InterPro" id="IPR011335">
    <property type="entry name" value="Restrct_endonuc-II-like"/>
</dbReference>
<dbReference type="EMBL" id="BAAABL010000040">
    <property type="protein sequence ID" value="GAA0297929.1"/>
    <property type="molecule type" value="Genomic_DNA"/>
</dbReference>
<dbReference type="Proteomes" id="UP001500837">
    <property type="component" value="Unassembled WGS sequence"/>
</dbReference>
<dbReference type="Pfam" id="PF04471">
    <property type="entry name" value="Mrr_cat"/>
    <property type="match status" value="1"/>
</dbReference>
<dbReference type="RefSeq" id="WP_211313482.1">
    <property type="nucleotide sequence ID" value="NZ_BAAABL010000040.1"/>
</dbReference>
<dbReference type="GO" id="GO:0003677">
    <property type="term" value="F:DNA binding"/>
    <property type="evidence" value="ECO:0007669"/>
    <property type="project" value="InterPro"/>
</dbReference>
<feature type="domain" description="Restriction endonuclease type IV Mrr" evidence="1">
    <location>
        <begin position="10"/>
        <end position="122"/>
    </location>
</feature>
<dbReference type="InterPro" id="IPR011856">
    <property type="entry name" value="tRNA_endonuc-like_dom_sf"/>
</dbReference>
<keyword evidence="3" id="KW-1185">Reference proteome</keyword>
<dbReference type="PANTHER" id="PTHR30015:SF6">
    <property type="entry name" value="SLL1429 PROTEIN"/>
    <property type="match status" value="1"/>
</dbReference>
<dbReference type="InterPro" id="IPR007560">
    <property type="entry name" value="Restrct_endonuc_IV_Mrr"/>
</dbReference>
<dbReference type="SUPFAM" id="SSF52980">
    <property type="entry name" value="Restriction endonuclease-like"/>
    <property type="match status" value="1"/>
</dbReference>
<dbReference type="GO" id="GO:0015666">
    <property type="term" value="F:restriction endodeoxyribonuclease activity"/>
    <property type="evidence" value="ECO:0007669"/>
    <property type="project" value="TreeGrafter"/>
</dbReference>
<evidence type="ECO:0000313" key="3">
    <source>
        <dbReference type="Proteomes" id="UP001500837"/>
    </source>
</evidence>
<proteinExistence type="predicted"/>
<organism evidence="2 3">
    <name type="scientific">Halarchaeum salinum</name>
    <dbReference type="NCBI Taxonomy" id="489912"/>
    <lineage>
        <taxon>Archaea</taxon>
        <taxon>Methanobacteriati</taxon>
        <taxon>Methanobacteriota</taxon>
        <taxon>Stenosarchaea group</taxon>
        <taxon>Halobacteria</taxon>
        <taxon>Halobacteriales</taxon>
        <taxon>Halobacteriaceae</taxon>
    </lineage>
</organism>
<comment type="caution">
    <text evidence="2">The sequence shown here is derived from an EMBL/GenBank/DDBJ whole genome shotgun (WGS) entry which is preliminary data.</text>
</comment>
<name>A0AAV3S6J3_9EURY</name>
<dbReference type="GO" id="GO:0009307">
    <property type="term" value="P:DNA restriction-modification system"/>
    <property type="evidence" value="ECO:0007669"/>
    <property type="project" value="InterPro"/>
</dbReference>